<dbReference type="Pfam" id="PF03476">
    <property type="entry name" value="MOSC_N"/>
    <property type="match status" value="1"/>
</dbReference>
<evidence type="ECO:0000259" key="1">
    <source>
        <dbReference type="PROSITE" id="PS51340"/>
    </source>
</evidence>
<protein>
    <submittedName>
        <fullName evidence="2">MOSC domain-containing protein</fullName>
    </submittedName>
</protein>
<proteinExistence type="predicted"/>
<dbReference type="InterPro" id="IPR005303">
    <property type="entry name" value="MOCOS_middle"/>
</dbReference>
<dbReference type="GO" id="GO:0030170">
    <property type="term" value="F:pyridoxal phosphate binding"/>
    <property type="evidence" value="ECO:0007669"/>
    <property type="project" value="InterPro"/>
</dbReference>
<dbReference type="PROSITE" id="PS51340">
    <property type="entry name" value="MOSC"/>
    <property type="match status" value="1"/>
</dbReference>
<dbReference type="AlphaFoldDB" id="A0A1Z4JFP7"/>
<dbReference type="SUPFAM" id="SSF141673">
    <property type="entry name" value="MOSC N-terminal domain-like"/>
    <property type="match status" value="1"/>
</dbReference>
<dbReference type="GO" id="GO:0003824">
    <property type="term" value="F:catalytic activity"/>
    <property type="evidence" value="ECO:0007669"/>
    <property type="project" value="InterPro"/>
</dbReference>
<feature type="domain" description="MOSC" evidence="1">
    <location>
        <begin position="83"/>
        <end position="265"/>
    </location>
</feature>
<organism evidence="2 3">
    <name type="scientific">Leptolyngbya boryana NIES-2135</name>
    <dbReference type="NCBI Taxonomy" id="1973484"/>
    <lineage>
        <taxon>Bacteria</taxon>
        <taxon>Bacillati</taxon>
        <taxon>Cyanobacteriota</taxon>
        <taxon>Cyanophyceae</taxon>
        <taxon>Leptolyngbyales</taxon>
        <taxon>Leptolyngbyaceae</taxon>
        <taxon>Leptolyngbya group</taxon>
        <taxon>Leptolyngbya</taxon>
    </lineage>
</organism>
<dbReference type="Proteomes" id="UP000217895">
    <property type="component" value="Chromosome"/>
</dbReference>
<name>A0A1Z4JFP7_LEPBY</name>
<evidence type="ECO:0000313" key="2">
    <source>
        <dbReference type="EMBL" id="BAY55582.1"/>
    </source>
</evidence>
<dbReference type="InterPro" id="IPR005302">
    <property type="entry name" value="MoCF_Sase_C"/>
</dbReference>
<dbReference type="EMBL" id="AP018203">
    <property type="protein sequence ID" value="BAY55582.1"/>
    <property type="molecule type" value="Genomic_DNA"/>
</dbReference>
<sequence>MQYFTNPMPKLTHLLIYPIKSLDGIAVDHAKILPGGALEHDREFCIVDRANKIVNGKRTAAIHQIRSTFDLKARIVTLAIQNEQPVSFHLDHGRRGIEGWLSDYFGFSVTLKQDLTTGFPDDSASPGPTLISTATLERAASWFSDITVEEMRSRLRTNLELGDVAAFWEERLYSTDETPVRFQIGEVELQGINPCQRCIVPTRDARSGEAYPQFQKTFMLQRRAEFPAWADETRFTHYYRMAINTRIAPTEAGKILRIGDILSCGSS</sequence>
<gene>
    <name evidence="2" type="ORF">NIES2135_24060</name>
</gene>
<evidence type="ECO:0000313" key="3">
    <source>
        <dbReference type="Proteomes" id="UP000217895"/>
    </source>
</evidence>
<dbReference type="GO" id="GO:0030151">
    <property type="term" value="F:molybdenum ion binding"/>
    <property type="evidence" value="ECO:0007669"/>
    <property type="project" value="InterPro"/>
</dbReference>
<keyword evidence="3" id="KW-1185">Reference proteome</keyword>
<reference evidence="2 3" key="1">
    <citation type="submission" date="2017-06" db="EMBL/GenBank/DDBJ databases">
        <title>Genome sequencing of cyanobaciteial culture collection at National Institute for Environmental Studies (NIES).</title>
        <authorList>
            <person name="Hirose Y."/>
            <person name="Shimura Y."/>
            <person name="Fujisawa T."/>
            <person name="Nakamura Y."/>
            <person name="Kawachi M."/>
        </authorList>
    </citation>
    <scope>NUCLEOTIDE SEQUENCE [LARGE SCALE GENOMIC DNA]</scope>
    <source>
        <strain evidence="2 3">NIES-2135</strain>
    </source>
</reference>
<dbReference type="Pfam" id="PF03473">
    <property type="entry name" value="MOSC"/>
    <property type="match status" value="1"/>
</dbReference>
<accession>A0A1Z4JFP7</accession>